<keyword evidence="2" id="KW-1185">Reference proteome</keyword>
<name>M5G1Q9_DACPD</name>
<dbReference type="EMBL" id="JH795862">
    <property type="protein sequence ID" value="EJU02150.1"/>
    <property type="molecule type" value="Genomic_DNA"/>
</dbReference>
<evidence type="ECO:0000313" key="1">
    <source>
        <dbReference type="EMBL" id="EJU02150.1"/>
    </source>
</evidence>
<dbReference type="HOGENOM" id="CLU_2960692_0_0_1"/>
<proteinExistence type="predicted"/>
<dbReference type="GeneID" id="63687657"/>
<reference evidence="1 2" key="1">
    <citation type="journal article" date="2012" name="Science">
        <title>The Paleozoic origin of enzymatic lignin decomposition reconstructed from 31 fungal genomes.</title>
        <authorList>
            <person name="Floudas D."/>
            <person name="Binder M."/>
            <person name="Riley R."/>
            <person name="Barry K."/>
            <person name="Blanchette R.A."/>
            <person name="Henrissat B."/>
            <person name="Martinez A.T."/>
            <person name="Otillar R."/>
            <person name="Spatafora J.W."/>
            <person name="Yadav J.S."/>
            <person name="Aerts A."/>
            <person name="Benoit I."/>
            <person name="Boyd A."/>
            <person name="Carlson A."/>
            <person name="Copeland A."/>
            <person name="Coutinho P.M."/>
            <person name="de Vries R.P."/>
            <person name="Ferreira P."/>
            <person name="Findley K."/>
            <person name="Foster B."/>
            <person name="Gaskell J."/>
            <person name="Glotzer D."/>
            <person name="Gorecki P."/>
            <person name="Heitman J."/>
            <person name="Hesse C."/>
            <person name="Hori C."/>
            <person name="Igarashi K."/>
            <person name="Jurgens J.A."/>
            <person name="Kallen N."/>
            <person name="Kersten P."/>
            <person name="Kohler A."/>
            <person name="Kuees U."/>
            <person name="Kumar T.K.A."/>
            <person name="Kuo A."/>
            <person name="LaButti K."/>
            <person name="Larrondo L.F."/>
            <person name="Lindquist E."/>
            <person name="Ling A."/>
            <person name="Lombard V."/>
            <person name="Lucas S."/>
            <person name="Lundell T."/>
            <person name="Martin R."/>
            <person name="McLaughlin D.J."/>
            <person name="Morgenstern I."/>
            <person name="Morin E."/>
            <person name="Murat C."/>
            <person name="Nagy L.G."/>
            <person name="Nolan M."/>
            <person name="Ohm R.A."/>
            <person name="Patyshakuliyeva A."/>
            <person name="Rokas A."/>
            <person name="Ruiz-Duenas F.J."/>
            <person name="Sabat G."/>
            <person name="Salamov A."/>
            <person name="Samejima M."/>
            <person name="Schmutz J."/>
            <person name="Slot J.C."/>
            <person name="St John F."/>
            <person name="Stenlid J."/>
            <person name="Sun H."/>
            <person name="Sun S."/>
            <person name="Syed K."/>
            <person name="Tsang A."/>
            <person name="Wiebenga A."/>
            <person name="Young D."/>
            <person name="Pisabarro A."/>
            <person name="Eastwood D.C."/>
            <person name="Martin F."/>
            <person name="Cullen D."/>
            <person name="Grigoriev I.V."/>
            <person name="Hibbett D.S."/>
        </authorList>
    </citation>
    <scope>NUCLEOTIDE SEQUENCE [LARGE SCALE GENOMIC DNA]</scope>
    <source>
        <strain evidence="1 2">DJM-731 SS1</strain>
    </source>
</reference>
<sequence length="59" mass="6586">MCHTHPTQRTSAAPLSLQPPVNTCWQEIDEKTVTIICCDSTECPGSPNYISKKLPMPER</sequence>
<accession>M5G1Q9</accession>
<dbReference type="AlphaFoldDB" id="M5G1Q9"/>
<dbReference type="RefSeq" id="XP_040629047.1">
    <property type="nucleotide sequence ID" value="XM_040772595.1"/>
</dbReference>
<protein>
    <submittedName>
        <fullName evidence="1">Uncharacterized protein</fullName>
    </submittedName>
</protein>
<gene>
    <name evidence="1" type="ORF">DACRYDRAFT_21905</name>
</gene>
<dbReference type="Proteomes" id="UP000030653">
    <property type="component" value="Unassembled WGS sequence"/>
</dbReference>
<evidence type="ECO:0000313" key="2">
    <source>
        <dbReference type="Proteomes" id="UP000030653"/>
    </source>
</evidence>
<organism evidence="1 2">
    <name type="scientific">Dacryopinax primogenitus (strain DJM 731)</name>
    <name type="common">Brown rot fungus</name>
    <dbReference type="NCBI Taxonomy" id="1858805"/>
    <lineage>
        <taxon>Eukaryota</taxon>
        <taxon>Fungi</taxon>
        <taxon>Dikarya</taxon>
        <taxon>Basidiomycota</taxon>
        <taxon>Agaricomycotina</taxon>
        <taxon>Dacrymycetes</taxon>
        <taxon>Dacrymycetales</taxon>
        <taxon>Dacrymycetaceae</taxon>
        <taxon>Dacryopinax</taxon>
    </lineage>
</organism>